<dbReference type="CDD" id="cd11321">
    <property type="entry name" value="AmyAc_bac_euk_BE"/>
    <property type="match status" value="1"/>
</dbReference>
<dbReference type="InterPro" id="IPR004193">
    <property type="entry name" value="Glyco_hydro_13_N"/>
</dbReference>
<dbReference type="CDD" id="cd02854">
    <property type="entry name" value="E_set_GBE_euk_N"/>
    <property type="match status" value="1"/>
</dbReference>
<evidence type="ECO:0000313" key="9">
    <source>
        <dbReference type="Proteomes" id="UP000218387"/>
    </source>
</evidence>
<dbReference type="Pfam" id="PF02922">
    <property type="entry name" value="CBM_48"/>
    <property type="match status" value="1"/>
</dbReference>
<dbReference type="SUPFAM" id="SSF81296">
    <property type="entry name" value="E set domains"/>
    <property type="match status" value="1"/>
</dbReference>
<dbReference type="EC" id="2.4.1.18" evidence="3"/>
<evidence type="ECO:0000256" key="5">
    <source>
        <dbReference type="ARBA" id="ARBA00022679"/>
    </source>
</evidence>
<keyword evidence="4" id="KW-0328">Glycosyltransferase</keyword>
<dbReference type="InterPro" id="IPR013783">
    <property type="entry name" value="Ig-like_fold"/>
</dbReference>
<dbReference type="GO" id="GO:0005978">
    <property type="term" value="P:glycogen biosynthetic process"/>
    <property type="evidence" value="ECO:0007669"/>
    <property type="project" value="InterPro"/>
</dbReference>
<evidence type="ECO:0000256" key="3">
    <source>
        <dbReference type="ARBA" id="ARBA00012541"/>
    </source>
</evidence>
<dbReference type="GO" id="GO:0004553">
    <property type="term" value="F:hydrolase activity, hydrolyzing O-glycosyl compounds"/>
    <property type="evidence" value="ECO:0007669"/>
    <property type="project" value="InterPro"/>
</dbReference>
<name>A0A4P9CCV0_EUBML</name>
<dbReference type="GO" id="GO:0043169">
    <property type="term" value="F:cation binding"/>
    <property type="evidence" value="ECO:0007669"/>
    <property type="project" value="InterPro"/>
</dbReference>
<dbReference type="Gene3D" id="2.60.40.10">
    <property type="entry name" value="Immunoglobulins"/>
    <property type="match status" value="1"/>
</dbReference>
<dbReference type="InterPro" id="IPR017853">
    <property type="entry name" value="GH"/>
</dbReference>
<evidence type="ECO:0000256" key="6">
    <source>
        <dbReference type="PIRSR" id="PIRSR000463-1"/>
    </source>
</evidence>
<dbReference type="InterPro" id="IPR006048">
    <property type="entry name" value="A-amylase/branching_C"/>
</dbReference>
<dbReference type="Gene3D" id="3.20.20.80">
    <property type="entry name" value="Glycosidases"/>
    <property type="match status" value="1"/>
</dbReference>
<dbReference type="EMBL" id="CP029487">
    <property type="protein sequence ID" value="QCT73488.1"/>
    <property type="molecule type" value="Genomic_DNA"/>
</dbReference>
<dbReference type="SUPFAM" id="SSF51011">
    <property type="entry name" value="Glycosyl hydrolase domain"/>
    <property type="match status" value="1"/>
</dbReference>
<dbReference type="SMART" id="SM00642">
    <property type="entry name" value="Aamy"/>
    <property type="match status" value="1"/>
</dbReference>
<dbReference type="Pfam" id="PF00128">
    <property type="entry name" value="Alpha-amylase"/>
    <property type="match status" value="1"/>
</dbReference>
<accession>A0A4P9CCV0</accession>
<keyword evidence="5" id="KW-0808">Transferase</keyword>
<evidence type="ECO:0000259" key="7">
    <source>
        <dbReference type="SMART" id="SM00642"/>
    </source>
</evidence>
<dbReference type="InterPro" id="IPR037439">
    <property type="entry name" value="Branching_enzy"/>
</dbReference>
<dbReference type="SUPFAM" id="SSF51445">
    <property type="entry name" value="(Trans)glycosidases"/>
    <property type="match status" value="1"/>
</dbReference>
<proteinExistence type="inferred from homology"/>
<dbReference type="Gene3D" id="2.60.40.1180">
    <property type="entry name" value="Golgi alpha-mannosidase II"/>
    <property type="match status" value="1"/>
</dbReference>
<organism evidence="8 9">
    <name type="scientific">Eubacterium maltosivorans</name>
    <dbReference type="NCBI Taxonomy" id="2041044"/>
    <lineage>
        <taxon>Bacteria</taxon>
        <taxon>Bacillati</taxon>
        <taxon>Bacillota</taxon>
        <taxon>Clostridia</taxon>
        <taxon>Eubacteriales</taxon>
        <taxon>Eubacteriaceae</taxon>
        <taxon>Eubacterium</taxon>
    </lineage>
</organism>
<comment type="catalytic activity">
    <reaction evidence="1">
        <text>Transfers a segment of a (1-&gt;4)-alpha-D-glucan chain to a primary hydroxy group in a similar glucan chain.</text>
        <dbReference type="EC" id="2.4.1.18"/>
    </reaction>
</comment>
<protein>
    <recommendedName>
        <fullName evidence="3">1,4-alpha-glucan branching enzyme</fullName>
        <ecNumber evidence="3">2.4.1.18</ecNumber>
    </recommendedName>
</protein>
<dbReference type="GO" id="GO:0005737">
    <property type="term" value="C:cytoplasm"/>
    <property type="evidence" value="ECO:0007669"/>
    <property type="project" value="TreeGrafter"/>
</dbReference>
<evidence type="ECO:0000313" key="8">
    <source>
        <dbReference type="EMBL" id="QCT73488.1"/>
    </source>
</evidence>
<feature type="domain" description="Glycosyl hydrolase family 13 catalytic" evidence="7">
    <location>
        <begin position="166"/>
        <end position="539"/>
    </location>
</feature>
<gene>
    <name evidence="8" type="ORF">CPZ25_019925</name>
</gene>
<dbReference type="Pfam" id="PF02806">
    <property type="entry name" value="Alpha-amylase_C"/>
    <property type="match status" value="1"/>
</dbReference>
<dbReference type="InterPro" id="IPR006047">
    <property type="entry name" value="GH13_cat_dom"/>
</dbReference>
<feature type="active site" description="Proton donor" evidence="6">
    <location>
        <position position="384"/>
    </location>
</feature>
<dbReference type="InterPro" id="IPR013780">
    <property type="entry name" value="Glyco_hydro_b"/>
</dbReference>
<evidence type="ECO:0000256" key="2">
    <source>
        <dbReference type="ARBA" id="ARBA00009000"/>
    </source>
</evidence>
<dbReference type="FunFam" id="3.20.20.80:FF:000001">
    <property type="entry name" value="1,4-alpha-glucan branching enzyme"/>
    <property type="match status" value="1"/>
</dbReference>
<dbReference type="PANTHER" id="PTHR43651:SF3">
    <property type="entry name" value="1,4-ALPHA-GLUCAN-BRANCHING ENZYME"/>
    <property type="match status" value="1"/>
</dbReference>
<dbReference type="KEGG" id="emt:CPZ25_019925"/>
<dbReference type="AlphaFoldDB" id="A0A4P9CCV0"/>
<feature type="active site" description="Nucleophile" evidence="6">
    <location>
        <position position="330"/>
    </location>
</feature>
<dbReference type="PIRSF" id="PIRSF000463">
    <property type="entry name" value="GlgB"/>
    <property type="match status" value="1"/>
</dbReference>
<sequence>MSSVNLEILKIDPYLKSYTSAIEWQVKRFNMKKKALLKNKKGLSDFADGYLYFGFHKKADGWVYREWAPNAQSVFLIGDFNGWDRTATPLKPLGSGNWEVFLPGEKSLTHGSRVKVHIKTEGRSFDRVPLYCKRVVQDKNTFAFDGQVWNPAQPYRWREKTFHPDQSVPPLIYEAHIGIAGEAPEVSTFNEFTQNILPHIAGLGYNAIQLMAIMEHPYYASFGYQVSNFFAVSSRFGTPEDLKALIDTAHRLGIAVILDLVHSHASRNVLDGIGEFDGTDYQFFHAGLEGDHPAWGSKVFNYDKPEVLHFLLSNIKFWLDEYHFDGFRFDGVTSMLYHNHGLGINFDSYDQYFSPNTDMAGLTYLQMASSLAKEIKPDCFLIAEDMSGFPGMALPVSLGGLGFDYRLGMGLPDFWIHTLRDVNDEDWDLKTLWHELTQRRPGEKVIGYAESHDQAIVGDKTIMFWLAGQDMYNDMNVFNQNPVIERAMALHKMIRLITCTCAGEGYMNFMGNEFGHPEWIDFPREDNGWSYQYARRQWHLAEDTNLRYRYLQDFDSAMIHFARDTKLLEYPSELLLIDTWAKLLLYSKGPYLFAFNFHPTRDFNGFIPLPGNSGYQPVLNTESHHFGGWIDTEPAPIASKSDCPGMLTTLYIPKRSAVVYSSVC</sequence>
<dbReference type="InterPro" id="IPR014756">
    <property type="entry name" value="Ig_E-set"/>
</dbReference>
<evidence type="ECO:0000256" key="4">
    <source>
        <dbReference type="ARBA" id="ARBA00022676"/>
    </source>
</evidence>
<reference evidence="8 9" key="1">
    <citation type="submission" date="2018-05" db="EMBL/GenBank/DDBJ databases">
        <title>Genome comparison of Eubacterium sp.</title>
        <authorList>
            <person name="Feng Y."/>
            <person name="Sanchez-Andrea I."/>
            <person name="Stams A.J.M."/>
            <person name="De Vos W.M."/>
        </authorList>
    </citation>
    <scope>NUCLEOTIDE SEQUENCE [LARGE SCALE GENOMIC DNA]</scope>
    <source>
        <strain evidence="8 9">YI</strain>
    </source>
</reference>
<comment type="similarity">
    <text evidence="2">Belongs to the glycosyl hydrolase 13 family. GlgB subfamily.</text>
</comment>
<keyword evidence="9" id="KW-1185">Reference proteome</keyword>
<dbReference type="GO" id="GO:0003844">
    <property type="term" value="F:1,4-alpha-glucan branching enzyme activity"/>
    <property type="evidence" value="ECO:0007669"/>
    <property type="project" value="UniProtKB-EC"/>
</dbReference>
<dbReference type="PANTHER" id="PTHR43651">
    <property type="entry name" value="1,4-ALPHA-GLUCAN-BRANCHING ENZYME"/>
    <property type="match status" value="1"/>
</dbReference>
<evidence type="ECO:0000256" key="1">
    <source>
        <dbReference type="ARBA" id="ARBA00000826"/>
    </source>
</evidence>
<dbReference type="Proteomes" id="UP000218387">
    <property type="component" value="Chromosome"/>
</dbReference>